<dbReference type="OrthoDB" id="8114643at2"/>
<organism evidence="1 2">
    <name type="scientific">Chitiniphilus eburneus</name>
    <dbReference type="NCBI Taxonomy" id="2571148"/>
    <lineage>
        <taxon>Bacteria</taxon>
        <taxon>Pseudomonadati</taxon>
        <taxon>Pseudomonadota</taxon>
        <taxon>Betaproteobacteria</taxon>
        <taxon>Neisseriales</taxon>
        <taxon>Chitinibacteraceae</taxon>
        <taxon>Chitiniphilus</taxon>
    </lineage>
</organism>
<dbReference type="Proteomes" id="UP000310016">
    <property type="component" value="Unassembled WGS sequence"/>
</dbReference>
<keyword evidence="2" id="KW-1185">Reference proteome</keyword>
<protein>
    <submittedName>
        <fullName evidence="1">Uncharacterized protein</fullName>
    </submittedName>
</protein>
<gene>
    <name evidence="1" type="ORF">FAZ21_06570</name>
</gene>
<dbReference type="EMBL" id="SUMF01000004">
    <property type="protein sequence ID" value="TJZ75575.1"/>
    <property type="molecule type" value="Genomic_DNA"/>
</dbReference>
<evidence type="ECO:0000313" key="1">
    <source>
        <dbReference type="EMBL" id="TJZ75575.1"/>
    </source>
</evidence>
<comment type="caution">
    <text evidence="1">The sequence shown here is derived from an EMBL/GenBank/DDBJ whole genome shotgun (WGS) entry which is preliminary data.</text>
</comment>
<sequence>MDRDKLSSYSAQLFADGVLTGTKSSHQSSEHSGSKFDAGIKGLLSAGGSDGESIATSLERHFDASWTLPLNVINALDERGMIHRELSTARFGNLVMVKGRIQFVDLRMVQGIWGPIMELSVGSQKNAMTSAQRRKQSEGVKTSGALVQILSKLPHALQMRMYGFGNQIWASLKHESMIVNPEDFAFKHGDRIPGEWVCLGLLDAVPDADDDDIQPIGFGDIEEAMLNVLNVLKEQFGRRPSDYGVTPIAIFRKVDPA</sequence>
<accession>A0A4U0Q3M0</accession>
<reference evidence="1 2" key="1">
    <citation type="submission" date="2019-04" db="EMBL/GenBank/DDBJ databases">
        <title>Chitiniphilus eburnea sp. nov., a novel chitinolytic bacterium isolated from aquaculture sludge.</title>
        <authorList>
            <person name="Sheng M."/>
        </authorList>
    </citation>
    <scope>NUCLEOTIDE SEQUENCE [LARGE SCALE GENOMIC DNA]</scope>
    <source>
        <strain evidence="1 2">HX-2-15</strain>
    </source>
</reference>
<evidence type="ECO:0000313" key="2">
    <source>
        <dbReference type="Proteomes" id="UP000310016"/>
    </source>
</evidence>
<dbReference type="AlphaFoldDB" id="A0A4U0Q3M0"/>
<proteinExistence type="predicted"/>
<name>A0A4U0Q3M0_9NEIS</name>